<evidence type="ECO:0000256" key="4">
    <source>
        <dbReference type="ARBA" id="ARBA00022968"/>
    </source>
</evidence>
<keyword evidence="4 9" id="KW-0735">Signal-anchor</keyword>
<dbReference type="Pfam" id="PF04089">
    <property type="entry name" value="BRICHOS"/>
    <property type="match status" value="1"/>
</dbReference>
<sequence>MTVLTKPVSEMKKKSGLSEPLVAAEHPVAVGGGAADCDVVVVPSGKLDRLPCNIGIDGRKPQRYRDSENLVVVNRNQSRVNSATTVCLFLVGLLVLSIGIVGGIYLYQQCARKPMQRLRGFLNVPYNSSEGRQLYYHLDSHASQQIGTPDVSSKKAGYFYEQFEAAGGYERIDVPEYNGGRHGQFIHDFKINKTGIVDVDGKRCFVIPLDRDAVVFLPSFVIDIARKLTSRGADVKVIVKTMRVAFPPLTDMTTLGARIAQECSGMKIYSLVKANLGPVFKRSAEEPVVFGSFSGNTMKVEIVNYQEVVEAEKESNGIDGA</sequence>
<evidence type="ECO:0000256" key="6">
    <source>
        <dbReference type="ARBA" id="ARBA00023136"/>
    </source>
</evidence>
<evidence type="ECO:0000256" key="2">
    <source>
        <dbReference type="ARBA" id="ARBA00006794"/>
    </source>
</evidence>
<dbReference type="InParanoid" id="A0A6P8Y2S5"/>
<organism evidence="12">
    <name type="scientific">Thrips palmi</name>
    <name type="common">Melon thrips</name>
    <dbReference type="NCBI Taxonomy" id="161013"/>
    <lineage>
        <taxon>Eukaryota</taxon>
        <taxon>Metazoa</taxon>
        <taxon>Ecdysozoa</taxon>
        <taxon>Arthropoda</taxon>
        <taxon>Hexapoda</taxon>
        <taxon>Insecta</taxon>
        <taxon>Pterygota</taxon>
        <taxon>Neoptera</taxon>
        <taxon>Paraneoptera</taxon>
        <taxon>Thysanoptera</taxon>
        <taxon>Terebrantia</taxon>
        <taxon>Thripoidea</taxon>
        <taxon>Thripidae</taxon>
        <taxon>Thrips</taxon>
    </lineage>
</organism>
<dbReference type="Proteomes" id="UP000515158">
    <property type="component" value="Unplaced"/>
</dbReference>
<dbReference type="GO" id="GO:0005794">
    <property type="term" value="C:Golgi apparatus"/>
    <property type="evidence" value="ECO:0007669"/>
    <property type="project" value="TreeGrafter"/>
</dbReference>
<evidence type="ECO:0000256" key="1">
    <source>
        <dbReference type="ARBA" id="ARBA00004606"/>
    </source>
</evidence>
<evidence type="ECO:0000313" key="11">
    <source>
        <dbReference type="Proteomes" id="UP000515158"/>
    </source>
</evidence>
<dbReference type="PANTHER" id="PTHR10962">
    <property type="entry name" value="INTEGRAL TRANSMEMBRANE PROTEIN 2"/>
    <property type="match status" value="1"/>
</dbReference>
<gene>
    <name evidence="12" type="primary">LOC117639247</name>
</gene>
<keyword evidence="5 9" id="KW-1133">Transmembrane helix</keyword>
<keyword evidence="11" id="KW-1185">Reference proteome</keyword>
<accession>A0A6P8Y2S5</accession>
<dbReference type="KEGG" id="tpal:117639247"/>
<dbReference type="GO" id="GO:0042985">
    <property type="term" value="P:negative regulation of amyloid precursor protein biosynthetic process"/>
    <property type="evidence" value="ECO:0007669"/>
    <property type="project" value="TreeGrafter"/>
</dbReference>
<reference evidence="12" key="1">
    <citation type="submission" date="2025-08" db="UniProtKB">
        <authorList>
            <consortium name="RefSeq"/>
        </authorList>
    </citation>
    <scope>IDENTIFICATION</scope>
    <source>
        <tissue evidence="12">Total insect</tissue>
    </source>
</reference>
<dbReference type="PANTHER" id="PTHR10962:SF1">
    <property type="entry name" value="INTEGRAL MEMBRANE PROTEIN 2"/>
    <property type="match status" value="1"/>
</dbReference>
<dbReference type="OrthoDB" id="9982095at2759"/>
<evidence type="ECO:0000256" key="9">
    <source>
        <dbReference type="RuleBase" id="RU367061"/>
    </source>
</evidence>
<evidence type="ECO:0000256" key="5">
    <source>
        <dbReference type="ARBA" id="ARBA00022989"/>
    </source>
</evidence>
<dbReference type="GeneID" id="117639247"/>
<evidence type="ECO:0000256" key="8">
    <source>
        <dbReference type="ARBA" id="ARBA00023180"/>
    </source>
</evidence>
<comment type="subcellular location">
    <subcellularLocation>
        <location evidence="1 9">Membrane</location>
        <topology evidence="1 9">Single-pass type II membrane protein</topology>
    </subcellularLocation>
</comment>
<dbReference type="SMART" id="SM01039">
    <property type="entry name" value="BRICHOS"/>
    <property type="match status" value="1"/>
</dbReference>
<comment type="similarity">
    <text evidence="2 9">Belongs to the ITM2 family.</text>
</comment>
<keyword evidence="9" id="KW-1003">Cell membrane</keyword>
<dbReference type="RefSeq" id="XP_034230625.1">
    <property type="nucleotide sequence ID" value="XM_034374734.1"/>
</dbReference>
<feature type="domain" description="BRICHOS" evidence="10">
    <location>
        <begin position="177"/>
        <end position="271"/>
    </location>
</feature>
<dbReference type="InterPro" id="IPR040145">
    <property type="entry name" value="ITM2"/>
</dbReference>
<dbReference type="GO" id="GO:0005886">
    <property type="term" value="C:plasma membrane"/>
    <property type="evidence" value="ECO:0007669"/>
    <property type="project" value="UniProtKB-UniRule"/>
</dbReference>
<dbReference type="FunCoup" id="A0A6P8Y2S5">
    <property type="interactions" value="900"/>
</dbReference>
<evidence type="ECO:0000313" key="12">
    <source>
        <dbReference type="RefSeq" id="XP_034230625.1"/>
    </source>
</evidence>
<dbReference type="GO" id="GO:0070062">
    <property type="term" value="C:extracellular exosome"/>
    <property type="evidence" value="ECO:0007669"/>
    <property type="project" value="TreeGrafter"/>
</dbReference>
<evidence type="ECO:0000256" key="3">
    <source>
        <dbReference type="ARBA" id="ARBA00022692"/>
    </source>
</evidence>
<feature type="transmembrane region" description="Helical" evidence="9">
    <location>
        <begin position="83"/>
        <end position="107"/>
    </location>
</feature>
<keyword evidence="8" id="KW-0325">Glycoprotein</keyword>
<dbReference type="GO" id="GO:0001540">
    <property type="term" value="F:amyloid-beta binding"/>
    <property type="evidence" value="ECO:0007669"/>
    <property type="project" value="TreeGrafter"/>
</dbReference>
<dbReference type="InterPro" id="IPR007084">
    <property type="entry name" value="BRICHOS_dom"/>
</dbReference>
<keyword evidence="3 9" id="KW-0812">Transmembrane</keyword>
<dbReference type="PROSITE" id="PS50869">
    <property type="entry name" value="BRICHOS"/>
    <property type="match status" value="1"/>
</dbReference>
<protein>
    <recommendedName>
        <fullName evidence="9">Integral membrane protein 2</fullName>
    </recommendedName>
</protein>
<keyword evidence="6 9" id="KW-0472">Membrane</keyword>
<dbReference type="AlphaFoldDB" id="A0A6P8Y2S5"/>
<evidence type="ECO:0000259" key="10">
    <source>
        <dbReference type="PROSITE" id="PS50869"/>
    </source>
</evidence>
<name>A0A6P8Y2S5_THRPL</name>
<keyword evidence="7" id="KW-1015">Disulfide bond</keyword>
<proteinExistence type="inferred from homology"/>
<evidence type="ECO:0000256" key="7">
    <source>
        <dbReference type="ARBA" id="ARBA00023157"/>
    </source>
</evidence>